<dbReference type="Proteomes" id="UP000006050">
    <property type="component" value="Chromosome"/>
</dbReference>
<keyword evidence="3" id="KW-1185">Reference proteome</keyword>
<dbReference type="Pfam" id="PF14376">
    <property type="entry name" value="Haem_bd"/>
    <property type="match status" value="1"/>
</dbReference>
<evidence type="ECO:0000313" key="3">
    <source>
        <dbReference type="Proteomes" id="UP000006050"/>
    </source>
</evidence>
<dbReference type="HOGENOM" id="CLU_120447_1_0_10"/>
<dbReference type="STRING" id="866536.Belba_2050"/>
<dbReference type="EMBL" id="CP003281">
    <property type="protein sequence ID" value="AFL84623.1"/>
    <property type="molecule type" value="Genomic_DNA"/>
</dbReference>
<dbReference type="OrthoDB" id="196738at2"/>
<name>I3Z5V5_BELBD</name>
<dbReference type="SMART" id="SM01235">
    <property type="entry name" value="Haem_bd"/>
    <property type="match status" value="1"/>
</dbReference>
<dbReference type="eggNOG" id="COG2010">
    <property type="taxonomic scope" value="Bacteria"/>
</dbReference>
<protein>
    <recommendedName>
        <fullName evidence="1">Haem-binding domain-containing protein</fullName>
    </recommendedName>
</protein>
<dbReference type="KEGG" id="bbd:Belba_2050"/>
<evidence type="ECO:0000259" key="1">
    <source>
        <dbReference type="SMART" id="SM01235"/>
    </source>
</evidence>
<evidence type="ECO:0000313" key="2">
    <source>
        <dbReference type="EMBL" id="AFL84623.1"/>
    </source>
</evidence>
<organism evidence="2 3">
    <name type="scientific">Belliella baltica (strain DSM 15883 / CIP 108006 / LMG 21964 / BA134)</name>
    <dbReference type="NCBI Taxonomy" id="866536"/>
    <lineage>
        <taxon>Bacteria</taxon>
        <taxon>Pseudomonadati</taxon>
        <taxon>Bacteroidota</taxon>
        <taxon>Cytophagia</taxon>
        <taxon>Cytophagales</taxon>
        <taxon>Cyclobacteriaceae</taxon>
        <taxon>Belliella</taxon>
    </lineage>
</organism>
<gene>
    <name evidence="2" type="ordered locus">Belba_2050</name>
</gene>
<sequence>MRRWLKRGVLFLIIVIVGMQFIPVQRNTGERNVETDFLKIYNQPENISRTLSLSCYNCHSNHTEYPWYAYIQPVASILQNHIDSGKTVLNYSEFDNYSDRRKRVKLKSMINQIEENKMPLREYLFMHPEAKLKENEKKALIEYLVELKKKYE</sequence>
<reference evidence="3" key="1">
    <citation type="submission" date="2012-06" db="EMBL/GenBank/DDBJ databases">
        <title>The complete genome of Belliella baltica DSM 15883.</title>
        <authorList>
            <person name="Lucas S."/>
            <person name="Copeland A."/>
            <person name="Lapidus A."/>
            <person name="Goodwin L."/>
            <person name="Pitluck S."/>
            <person name="Peters L."/>
            <person name="Mikhailova N."/>
            <person name="Davenport K."/>
            <person name="Kyrpides N."/>
            <person name="Mavromatis K."/>
            <person name="Pagani I."/>
            <person name="Ivanova N."/>
            <person name="Ovchinnikova G."/>
            <person name="Zeytun A."/>
            <person name="Detter J.C."/>
            <person name="Han C."/>
            <person name="Land M."/>
            <person name="Hauser L."/>
            <person name="Markowitz V."/>
            <person name="Cheng J.-F."/>
            <person name="Hugenholtz P."/>
            <person name="Woyke T."/>
            <person name="Wu D."/>
            <person name="Tindall B."/>
            <person name="Pomrenke H."/>
            <person name="Brambilla E."/>
            <person name="Klenk H.-P."/>
            <person name="Eisen J.A."/>
        </authorList>
    </citation>
    <scope>NUCLEOTIDE SEQUENCE [LARGE SCALE GENOMIC DNA]</scope>
    <source>
        <strain evidence="3">DSM 15883 / CIP 108006 / LMG 21964 / BA134</strain>
    </source>
</reference>
<dbReference type="InterPro" id="IPR025992">
    <property type="entry name" value="Haem-bd"/>
</dbReference>
<dbReference type="RefSeq" id="WP_014772594.1">
    <property type="nucleotide sequence ID" value="NC_018010.1"/>
</dbReference>
<feature type="domain" description="Haem-binding" evidence="1">
    <location>
        <begin position="13"/>
        <end position="148"/>
    </location>
</feature>
<accession>I3Z5V5</accession>
<proteinExistence type="predicted"/>
<dbReference type="AlphaFoldDB" id="I3Z5V5"/>